<proteinExistence type="predicted"/>
<organism evidence="1 2">
    <name type="scientific">Dactylosporangium salmoneum</name>
    <dbReference type="NCBI Taxonomy" id="53361"/>
    <lineage>
        <taxon>Bacteria</taxon>
        <taxon>Bacillati</taxon>
        <taxon>Actinomycetota</taxon>
        <taxon>Actinomycetes</taxon>
        <taxon>Micromonosporales</taxon>
        <taxon>Micromonosporaceae</taxon>
        <taxon>Dactylosporangium</taxon>
    </lineage>
</organism>
<comment type="caution">
    <text evidence="1">The sequence shown here is derived from an EMBL/GenBank/DDBJ whole genome shotgun (WGS) entry which is preliminary data.</text>
</comment>
<dbReference type="EMBL" id="BAAARV010000025">
    <property type="protein sequence ID" value="GAA2347398.1"/>
    <property type="molecule type" value="Genomic_DNA"/>
</dbReference>
<dbReference type="RefSeq" id="WP_344613445.1">
    <property type="nucleotide sequence ID" value="NZ_BAAARV010000025.1"/>
</dbReference>
<accession>A0ABN3GA88</accession>
<dbReference type="Proteomes" id="UP001501444">
    <property type="component" value="Unassembled WGS sequence"/>
</dbReference>
<reference evidence="1 2" key="1">
    <citation type="journal article" date="2019" name="Int. J. Syst. Evol. Microbiol.">
        <title>The Global Catalogue of Microorganisms (GCM) 10K type strain sequencing project: providing services to taxonomists for standard genome sequencing and annotation.</title>
        <authorList>
            <consortium name="The Broad Institute Genomics Platform"/>
            <consortium name="The Broad Institute Genome Sequencing Center for Infectious Disease"/>
            <person name="Wu L."/>
            <person name="Ma J."/>
        </authorList>
    </citation>
    <scope>NUCLEOTIDE SEQUENCE [LARGE SCALE GENOMIC DNA]</scope>
    <source>
        <strain evidence="1 2">JCM 3272</strain>
    </source>
</reference>
<name>A0ABN3GA88_9ACTN</name>
<keyword evidence="2" id="KW-1185">Reference proteome</keyword>
<gene>
    <name evidence="1" type="ORF">GCM10010170_034950</name>
</gene>
<evidence type="ECO:0000313" key="2">
    <source>
        <dbReference type="Proteomes" id="UP001501444"/>
    </source>
</evidence>
<sequence length="70" mass="8067">MLEWEPKIGERVVDGRRDSRGAAGVVIDCARYGHFAGPYWRASVRWGAGYVEHNIETSWLDRDETKETTR</sequence>
<evidence type="ECO:0000313" key="1">
    <source>
        <dbReference type="EMBL" id="GAA2347398.1"/>
    </source>
</evidence>
<protein>
    <submittedName>
        <fullName evidence="1">Uncharacterized protein</fullName>
    </submittedName>
</protein>